<feature type="region of interest" description="Disordered" evidence="1">
    <location>
        <begin position="1"/>
        <end position="173"/>
    </location>
</feature>
<dbReference type="EMBL" id="CP099424">
    <property type="protein sequence ID" value="USW55054.1"/>
    <property type="molecule type" value="Genomic_DNA"/>
</dbReference>
<keyword evidence="3" id="KW-1185">Reference proteome</keyword>
<organism evidence="2 3">
    <name type="scientific">Septoria linicola</name>
    <dbReference type="NCBI Taxonomy" id="215465"/>
    <lineage>
        <taxon>Eukaryota</taxon>
        <taxon>Fungi</taxon>
        <taxon>Dikarya</taxon>
        <taxon>Ascomycota</taxon>
        <taxon>Pezizomycotina</taxon>
        <taxon>Dothideomycetes</taxon>
        <taxon>Dothideomycetidae</taxon>
        <taxon>Mycosphaerellales</taxon>
        <taxon>Mycosphaerellaceae</taxon>
        <taxon>Septoria</taxon>
    </lineage>
</organism>
<evidence type="ECO:0000313" key="2">
    <source>
        <dbReference type="EMBL" id="USW55054.1"/>
    </source>
</evidence>
<feature type="compositionally biased region" description="Basic residues" evidence="1">
    <location>
        <begin position="113"/>
        <end position="124"/>
    </location>
</feature>
<feature type="compositionally biased region" description="Basic and acidic residues" evidence="1">
    <location>
        <begin position="43"/>
        <end position="55"/>
    </location>
</feature>
<gene>
    <name evidence="2" type="ORF">Slin15195_G083730</name>
</gene>
<protein>
    <submittedName>
        <fullName evidence="2">Uncharacterized protein</fullName>
    </submittedName>
</protein>
<accession>A0A9Q9ATC3</accession>
<feature type="region of interest" description="Disordered" evidence="1">
    <location>
        <begin position="271"/>
        <end position="320"/>
    </location>
</feature>
<name>A0A9Q9ATC3_9PEZI</name>
<dbReference type="Proteomes" id="UP001056384">
    <property type="component" value="Chromosome 7"/>
</dbReference>
<feature type="compositionally biased region" description="Acidic residues" evidence="1">
    <location>
        <begin position="81"/>
        <end position="90"/>
    </location>
</feature>
<sequence>MGRKKAQPRAAGARTRPPVDRENAKFEVAPSLLPLRKASGALQRDRSQETEDCVPHKQHKLWVVGESGATNKSRKRKAQEVEDDEDEAEDSPPNKVSRKRKNDSDDENYAPKKPVRKPKMPKRVVKQDTSDEEPVPEPEPESSHKPASISIDPRRSGNTKTGSLKRKAEDEVEDEIQVAVPAAKHRRVQELTTASRKPVTDDTYPILSDDARKLSEEEDPYEEDYGVESYVAAATPSPTFFQGDIDQSDSSELDSNVYFAHSSYDISAYDGALSTQNGNSGSSLEEFDSESPPSSWLAEEDAKDPVDDQQAADFHSPFGL</sequence>
<evidence type="ECO:0000313" key="3">
    <source>
        <dbReference type="Proteomes" id="UP001056384"/>
    </source>
</evidence>
<proteinExistence type="predicted"/>
<reference evidence="2" key="1">
    <citation type="submission" date="2022-06" db="EMBL/GenBank/DDBJ databases">
        <title>Complete genome sequences of two strains of the flax pathogen Septoria linicola.</title>
        <authorList>
            <person name="Lapalu N."/>
            <person name="Simon A."/>
            <person name="Demenou B."/>
            <person name="Paumier D."/>
            <person name="Guillot M.-P."/>
            <person name="Gout L."/>
            <person name="Valade R."/>
        </authorList>
    </citation>
    <scope>NUCLEOTIDE SEQUENCE</scope>
    <source>
        <strain evidence="2">SE15195</strain>
    </source>
</reference>
<feature type="compositionally biased region" description="Acidic residues" evidence="1">
    <location>
        <begin position="130"/>
        <end position="140"/>
    </location>
</feature>
<dbReference type="AlphaFoldDB" id="A0A9Q9ATC3"/>
<feature type="region of interest" description="Disordered" evidence="1">
    <location>
        <begin position="187"/>
        <end position="223"/>
    </location>
</feature>
<feature type="compositionally biased region" description="Polar residues" evidence="1">
    <location>
        <begin position="273"/>
        <end position="283"/>
    </location>
</feature>
<evidence type="ECO:0000256" key="1">
    <source>
        <dbReference type="SAM" id="MobiDB-lite"/>
    </source>
</evidence>